<proteinExistence type="predicted"/>
<name>A0A4W5PL75_9TELE</name>
<dbReference type="Ensembl" id="ENSHHUT00000065038.1">
    <property type="protein sequence ID" value="ENSHHUP00000062913.1"/>
    <property type="gene ID" value="ENSHHUG00000037176.1"/>
</dbReference>
<reference evidence="3" key="1">
    <citation type="submission" date="2018-06" db="EMBL/GenBank/DDBJ databases">
        <title>Genome assembly of Danube salmon.</title>
        <authorList>
            <person name="Macqueen D.J."/>
            <person name="Gundappa M.K."/>
        </authorList>
    </citation>
    <scope>NUCLEOTIDE SEQUENCE [LARGE SCALE GENOMIC DNA]</scope>
</reference>
<reference evidence="2" key="2">
    <citation type="submission" date="2025-08" db="UniProtKB">
        <authorList>
            <consortium name="Ensembl"/>
        </authorList>
    </citation>
    <scope>IDENTIFICATION</scope>
</reference>
<feature type="compositionally biased region" description="Low complexity" evidence="1">
    <location>
        <begin position="71"/>
        <end position="81"/>
    </location>
</feature>
<organism evidence="2 3">
    <name type="scientific">Hucho hucho</name>
    <name type="common">huchen</name>
    <dbReference type="NCBI Taxonomy" id="62062"/>
    <lineage>
        <taxon>Eukaryota</taxon>
        <taxon>Metazoa</taxon>
        <taxon>Chordata</taxon>
        <taxon>Craniata</taxon>
        <taxon>Vertebrata</taxon>
        <taxon>Euteleostomi</taxon>
        <taxon>Actinopterygii</taxon>
        <taxon>Neopterygii</taxon>
        <taxon>Teleostei</taxon>
        <taxon>Protacanthopterygii</taxon>
        <taxon>Salmoniformes</taxon>
        <taxon>Salmonidae</taxon>
        <taxon>Salmoninae</taxon>
        <taxon>Hucho</taxon>
    </lineage>
</organism>
<dbReference type="InterPro" id="IPR008160">
    <property type="entry name" value="Collagen"/>
</dbReference>
<protein>
    <submittedName>
        <fullName evidence="2">Uncharacterized protein</fullName>
    </submittedName>
</protein>
<sequence>YSIHNIPFLSYLHQYHERAHGDLLCLQGERGEQGEVGPVGARGGPGERGVRGPDGPAGAPGPRGGKGDLGLPGLPGPAGLVGQNGDRGAVGLTGAQGEQGEAGSEGTAGDRGDFGEEGEPGEKGSVSPVYSIGYCYSSLLTWTRSIMSSTHNVIACSSQNHGGLIMIRCHNFIQLSNARGHVQVSIIISHYRITLQCLRHAKRKPCTL</sequence>
<dbReference type="AlphaFoldDB" id="A0A4W5PL75"/>
<dbReference type="Pfam" id="PF01391">
    <property type="entry name" value="Collagen"/>
    <property type="match status" value="1"/>
</dbReference>
<dbReference type="GeneTree" id="ENSGT00940000157935"/>
<dbReference type="Proteomes" id="UP000314982">
    <property type="component" value="Unassembled WGS sequence"/>
</dbReference>
<feature type="region of interest" description="Disordered" evidence="1">
    <location>
        <begin position="34"/>
        <end position="125"/>
    </location>
</feature>
<evidence type="ECO:0000256" key="1">
    <source>
        <dbReference type="SAM" id="MobiDB-lite"/>
    </source>
</evidence>
<reference evidence="2" key="3">
    <citation type="submission" date="2025-09" db="UniProtKB">
        <authorList>
            <consortium name="Ensembl"/>
        </authorList>
    </citation>
    <scope>IDENTIFICATION</scope>
</reference>
<evidence type="ECO:0000313" key="2">
    <source>
        <dbReference type="Ensembl" id="ENSHHUP00000062913.1"/>
    </source>
</evidence>
<accession>A0A4W5PL75</accession>
<evidence type="ECO:0000313" key="3">
    <source>
        <dbReference type="Proteomes" id="UP000314982"/>
    </source>
</evidence>
<feature type="compositionally biased region" description="Gly residues" evidence="1">
    <location>
        <begin position="61"/>
        <end position="70"/>
    </location>
</feature>
<keyword evidence="3" id="KW-1185">Reference proteome</keyword>
<feature type="compositionally biased region" description="Low complexity" evidence="1">
    <location>
        <begin position="92"/>
        <end position="107"/>
    </location>
</feature>
<dbReference type="PANTHER" id="PTHR24637">
    <property type="entry name" value="COLLAGEN"/>
    <property type="match status" value="1"/>
</dbReference>
<dbReference type="STRING" id="62062.ENSHHUP00000062913"/>